<evidence type="ECO:0000259" key="8">
    <source>
        <dbReference type="Pfam" id="PF05817"/>
    </source>
</evidence>
<dbReference type="PANTHER" id="PTHR12640:SF0">
    <property type="entry name" value="DOLICHYL-DIPHOSPHOOLIGOSACCHARIDE--PROTEIN GLYCOSYLTRANSFERASE SUBUNIT 2"/>
    <property type="match status" value="1"/>
</dbReference>
<keyword evidence="4 7" id="KW-0256">Endoplasmic reticulum</keyword>
<feature type="transmembrane region" description="Helical" evidence="7">
    <location>
        <begin position="507"/>
        <end position="527"/>
    </location>
</feature>
<keyword evidence="6 7" id="KW-0472">Membrane</keyword>
<dbReference type="AlphaFoldDB" id="A0A196SIR0"/>
<dbReference type="PANTHER" id="PTHR12640">
    <property type="entry name" value="RIBOPHORIN II"/>
    <property type="match status" value="1"/>
</dbReference>
<comment type="caution">
    <text evidence="10">The sequence shown here is derived from an EMBL/GenBank/DDBJ whole genome shotgun (WGS) entry which is preliminary data.</text>
</comment>
<keyword evidence="3 7" id="KW-0732">Signal</keyword>
<evidence type="ECO:0000256" key="2">
    <source>
        <dbReference type="ARBA" id="ARBA00022692"/>
    </source>
</evidence>
<dbReference type="EMBL" id="LXWW01000101">
    <property type="protein sequence ID" value="OAO16067.1"/>
    <property type="molecule type" value="Genomic_DNA"/>
</dbReference>
<evidence type="ECO:0000313" key="11">
    <source>
        <dbReference type="Proteomes" id="UP000078348"/>
    </source>
</evidence>
<protein>
    <recommendedName>
        <fullName evidence="7">Dolichyl-diphosphooligosaccharide--protein glycosyltransferase subunit 2</fullName>
    </recommendedName>
    <alternativeName>
        <fullName evidence="7">Ribophorin-2</fullName>
    </alternativeName>
</protein>
<dbReference type="InterPro" id="IPR055373">
    <property type="entry name" value="Ribophorin_II_N"/>
</dbReference>
<organism evidence="10 11">
    <name type="scientific">Blastocystis sp. subtype 1 (strain ATCC 50177 / NandII)</name>
    <dbReference type="NCBI Taxonomy" id="478820"/>
    <lineage>
        <taxon>Eukaryota</taxon>
        <taxon>Sar</taxon>
        <taxon>Stramenopiles</taxon>
        <taxon>Bigyra</taxon>
        <taxon>Opalozoa</taxon>
        <taxon>Opalinata</taxon>
        <taxon>Blastocystidae</taxon>
        <taxon>Blastocystis</taxon>
    </lineage>
</organism>
<evidence type="ECO:0000256" key="1">
    <source>
        <dbReference type="ARBA" id="ARBA00004477"/>
    </source>
</evidence>
<comment type="function">
    <text evidence="7">Subunit of the oligosaccharyl transferase (OST) complex that catalyzes the initial transfer of a defined glycan (Glc(3)Man(9)GlcNAc(2) in eukaryotes) from the lipid carrier dolichol-pyrophosphate to an asparagine residue within an Asn-X-Ser/Thr consensus motif in nascent polypeptide chains, the first step in protein N-glycosylation. N-glycosylation occurs cotranslationally and the complex associates with the Sec61 complex at the channel-forming translocon complex that mediates protein translocation across the endoplasmic reticulum (ER). All subunits are required for a maximal enzyme activity.</text>
</comment>
<comment type="similarity">
    <text evidence="7">Belongs to the SWP1 family.</text>
</comment>
<keyword evidence="11" id="KW-1185">Reference proteome</keyword>
<comment type="pathway">
    <text evidence="7">Protein modification; protein glycosylation.</text>
</comment>
<evidence type="ECO:0000256" key="7">
    <source>
        <dbReference type="RuleBase" id="RU366029"/>
    </source>
</evidence>
<evidence type="ECO:0000313" key="10">
    <source>
        <dbReference type="EMBL" id="OAO16067.1"/>
    </source>
</evidence>
<dbReference type="STRING" id="478820.A0A196SIR0"/>
<dbReference type="InterPro" id="IPR056790">
    <property type="entry name" value="Ribophorin_II_C"/>
</dbReference>
<dbReference type="Pfam" id="PF25147">
    <property type="entry name" value="Ribophorin_II_C"/>
    <property type="match status" value="1"/>
</dbReference>
<gene>
    <name evidence="10" type="ORF">AV274_2221</name>
</gene>
<dbReference type="GO" id="GO:0006487">
    <property type="term" value="P:protein N-linked glycosylation"/>
    <property type="evidence" value="ECO:0007669"/>
    <property type="project" value="UniProtKB-UniRule"/>
</dbReference>
<proteinExistence type="inferred from homology"/>
<dbReference type="UniPathway" id="UPA00378"/>
<name>A0A196SIR0_BLAHN</name>
<dbReference type="Pfam" id="PF05817">
    <property type="entry name" value="Ribophorin_II"/>
    <property type="match status" value="1"/>
</dbReference>
<evidence type="ECO:0000256" key="6">
    <source>
        <dbReference type="ARBA" id="ARBA00023136"/>
    </source>
</evidence>
<dbReference type="OrthoDB" id="432292at2759"/>
<feature type="domain" description="Ribophorin II N-terminal" evidence="8">
    <location>
        <begin position="25"/>
        <end position="112"/>
    </location>
</feature>
<comment type="subunit">
    <text evidence="7">Component of the oligosaccharyltransferase (OST) complex.</text>
</comment>
<reference evidence="10 11" key="1">
    <citation type="submission" date="2016-05" db="EMBL/GenBank/DDBJ databases">
        <title>Nuclear genome of Blastocystis sp. subtype 1 NandII.</title>
        <authorList>
            <person name="Gentekaki E."/>
            <person name="Curtis B."/>
            <person name="Stairs C."/>
            <person name="Eme L."/>
            <person name="Herman E."/>
            <person name="Klimes V."/>
            <person name="Arias M.C."/>
            <person name="Elias M."/>
            <person name="Hilliou F."/>
            <person name="Klute M."/>
            <person name="Malik S.-B."/>
            <person name="Pightling A."/>
            <person name="Rachubinski R."/>
            <person name="Salas D."/>
            <person name="Schlacht A."/>
            <person name="Suga H."/>
            <person name="Archibald J."/>
            <person name="Ball S.G."/>
            <person name="Clark G."/>
            <person name="Dacks J."/>
            <person name="Van Der Giezen M."/>
            <person name="Tsaousis A."/>
            <person name="Roger A."/>
        </authorList>
    </citation>
    <scope>NUCLEOTIDE SEQUENCE [LARGE SCALE GENOMIC DNA]</scope>
    <source>
        <strain evidence="11">ATCC 50177 / NandII</strain>
    </source>
</reference>
<dbReference type="Proteomes" id="UP000078348">
    <property type="component" value="Unassembled WGS sequence"/>
</dbReference>
<feature type="transmembrane region" description="Helical" evidence="7">
    <location>
        <begin position="548"/>
        <end position="567"/>
    </location>
</feature>
<accession>A0A196SIR0</accession>
<comment type="subcellular location">
    <subcellularLocation>
        <location evidence="1 7">Endoplasmic reticulum membrane</location>
        <topology evidence="1 7">Multi-pass membrane protein</topology>
    </subcellularLocation>
</comment>
<sequence length="592" mass="64575">MKNSFVLSALIIAIAVSVSFEPIRGSDVDHFKSLVRKDKEHSQICDLYYSVQLAKELDVAIPKMTCDMIPVDESTMEEAFYSYMVLKEYNCKPSLPKNIDKVIAEVSSLEDVMYAIQFPTVKYDTTQLAVMVSQKMGYCTTLACPDLTLAEKAAGITILTSIYDALPAATKAANMAAITSYTTIVNSLLSDLAQQQFRHAERDAFFSIADLARLVATHKALPEPLAQSLASFFAHYRNTHHACYAVTLLRALAALKPRVGSAFVAVEATYRNAEVELAVVDLFNAPVADVTVAVEDDGETLPVLPRQGKFVVARAYTPGYHALRVVVTKQDVVAFDDTVAVLAAAELTVSKVVVSVNKKEAVIVPGSATLSFAPKDAVAVRVTLESAEVTPATALLVLQSRAGKKISLPLTKREAVWEVSFVPSRSDIALPFDYEAGEFTLSLLCGDLLLATPLRVELARASIDFGAAPAKPVFPIYSKPLTYESESSVKPLKEIEHVFRQENKNPFFLFPLAFSVAVVALIPLLLLGWKSVGAEVLVDSAVKRVSKLVFFFCIVAIALLYVVFWIGWNMISLLKVLIPLVLLTILVGNRAL</sequence>
<feature type="signal peptide" evidence="7">
    <location>
        <begin position="1"/>
        <end position="25"/>
    </location>
</feature>
<dbReference type="GO" id="GO:0008250">
    <property type="term" value="C:oligosaccharyltransferase complex"/>
    <property type="evidence" value="ECO:0007669"/>
    <property type="project" value="UniProtKB-UniRule"/>
</dbReference>
<feature type="domain" description="Ribophorin II C-terminal" evidence="9">
    <location>
        <begin position="499"/>
        <end position="592"/>
    </location>
</feature>
<dbReference type="InterPro" id="IPR008814">
    <property type="entry name" value="Swp1"/>
</dbReference>
<evidence type="ECO:0000256" key="3">
    <source>
        <dbReference type="ARBA" id="ARBA00022729"/>
    </source>
</evidence>
<evidence type="ECO:0000256" key="5">
    <source>
        <dbReference type="ARBA" id="ARBA00022989"/>
    </source>
</evidence>
<feature type="chain" id="PRO_5019615466" description="Dolichyl-diphosphooligosaccharide--protein glycosyltransferase subunit 2" evidence="7">
    <location>
        <begin position="26"/>
        <end position="592"/>
    </location>
</feature>
<keyword evidence="2 7" id="KW-0812">Transmembrane</keyword>
<keyword evidence="5 7" id="KW-1133">Transmembrane helix</keyword>
<evidence type="ECO:0000256" key="4">
    <source>
        <dbReference type="ARBA" id="ARBA00022824"/>
    </source>
</evidence>
<evidence type="ECO:0000259" key="9">
    <source>
        <dbReference type="Pfam" id="PF25147"/>
    </source>
</evidence>